<dbReference type="InterPro" id="IPR036259">
    <property type="entry name" value="MFS_trans_sf"/>
</dbReference>
<evidence type="ECO:0000256" key="2">
    <source>
        <dbReference type="ARBA" id="ARBA00022692"/>
    </source>
</evidence>
<feature type="domain" description="Major facilitator superfamily (MFS) profile" evidence="6">
    <location>
        <begin position="8"/>
        <end position="391"/>
    </location>
</feature>
<keyword evidence="3 5" id="KW-1133">Transmembrane helix</keyword>
<evidence type="ECO:0000313" key="7">
    <source>
        <dbReference type="EMBL" id="KAB1636263.1"/>
    </source>
</evidence>
<dbReference type="InterPro" id="IPR051788">
    <property type="entry name" value="MFS_Transporter"/>
</dbReference>
<keyword evidence="4 5" id="KW-0472">Membrane</keyword>
<accession>A0A7J5AXS3</accession>
<dbReference type="EMBL" id="WBJX01000007">
    <property type="protein sequence ID" value="KAB1636263.1"/>
    <property type="molecule type" value="Genomic_DNA"/>
</dbReference>
<dbReference type="PROSITE" id="PS50850">
    <property type="entry name" value="MFS"/>
    <property type="match status" value="1"/>
</dbReference>
<dbReference type="Pfam" id="PF07690">
    <property type="entry name" value="MFS_1"/>
    <property type="match status" value="1"/>
</dbReference>
<evidence type="ECO:0000259" key="6">
    <source>
        <dbReference type="PROSITE" id="PS50850"/>
    </source>
</evidence>
<proteinExistence type="predicted"/>
<evidence type="ECO:0000256" key="3">
    <source>
        <dbReference type="ARBA" id="ARBA00022989"/>
    </source>
</evidence>
<dbReference type="CDD" id="cd17393">
    <property type="entry name" value="MFS_MosC_like"/>
    <property type="match status" value="1"/>
</dbReference>
<evidence type="ECO:0000313" key="8">
    <source>
        <dbReference type="Proteomes" id="UP000490386"/>
    </source>
</evidence>
<feature type="transmembrane region" description="Helical" evidence="5">
    <location>
        <begin position="140"/>
        <end position="158"/>
    </location>
</feature>
<dbReference type="OrthoDB" id="9809599at2"/>
<dbReference type="Proteomes" id="UP000490386">
    <property type="component" value="Unassembled WGS sequence"/>
</dbReference>
<dbReference type="InterPro" id="IPR011701">
    <property type="entry name" value="MFS"/>
</dbReference>
<gene>
    <name evidence="7" type="ORF">F8O03_17240</name>
</gene>
<feature type="transmembrane region" description="Helical" evidence="5">
    <location>
        <begin position="280"/>
        <end position="297"/>
    </location>
</feature>
<feature type="transmembrane region" description="Helical" evidence="5">
    <location>
        <begin position="215"/>
        <end position="236"/>
    </location>
</feature>
<feature type="transmembrane region" description="Helical" evidence="5">
    <location>
        <begin position="73"/>
        <end position="93"/>
    </location>
</feature>
<feature type="transmembrane region" description="Helical" evidence="5">
    <location>
        <begin position="248"/>
        <end position="268"/>
    </location>
</feature>
<sequence length="409" mass="41163">MSPSPQRRRIALFVLFFLPGITIASWVTRTPDVRDALGASTAEMGLILFGLSVGSMLGILSSGRLVSRFGARPVITVGMSLVAASALTIGTGAALASGAVVALGLALFGLGMGGAEVALNIEGADVERQLGKSTLPAMHGFFSLGTTIGAVGGIVATATSFPILAHLSIAVVVVAVGLVASIRLLPPATGKAATTVSTDERGGPASRPLWRDRTLLLIGVIVLALAMAEGSANDWLPLVMVDGHGFDAAWGSGIFAVFALSMTIGRFVGGSFVDRFGRPAVLCASALIGATGLALIIFIDNQAVAACAAILWGLGTALGFPVALSAAGASGDRPDARVAFAATLGYIAFLVGPPALGFLGEDFGLRSALIAVLVLVALAAVASWLVGRGKPTREDPAEAPTAPAGTRAD</sequence>
<dbReference type="PANTHER" id="PTHR23514:SF13">
    <property type="entry name" value="INNER MEMBRANE PROTEIN YBJJ"/>
    <property type="match status" value="1"/>
</dbReference>
<reference evidence="7 8" key="1">
    <citation type="submission" date="2019-09" db="EMBL/GenBank/DDBJ databases">
        <title>Phylogeny of genus Pseudoclavibacter and closely related genus.</title>
        <authorList>
            <person name="Li Y."/>
        </authorList>
    </citation>
    <scope>NUCLEOTIDE SEQUENCE [LARGE SCALE GENOMIC DNA]</scope>
    <source>
        <strain evidence="7 8">THG-MD12</strain>
    </source>
</reference>
<feature type="transmembrane region" description="Helical" evidence="5">
    <location>
        <begin position="338"/>
        <end position="359"/>
    </location>
</feature>
<name>A0A7J5AXS3_9MICO</name>
<keyword evidence="2 5" id="KW-0812">Transmembrane</keyword>
<dbReference type="InterPro" id="IPR020846">
    <property type="entry name" value="MFS_dom"/>
</dbReference>
<feature type="transmembrane region" description="Helical" evidence="5">
    <location>
        <begin position="164"/>
        <end position="185"/>
    </location>
</feature>
<organism evidence="7 8">
    <name type="scientific">Pseudoclavibacter terrae</name>
    <dbReference type="NCBI Taxonomy" id="1530195"/>
    <lineage>
        <taxon>Bacteria</taxon>
        <taxon>Bacillati</taxon>
        <taxon>Actinomycetota</taxon>
        <taxon>Actinomycetes</taxon>
        <taxon>Micrococcales</taxon>
        <taxon>Microbacteriaceae</taxon>
        <taxon>Pseudoclavibacter</taxon>
    </lineage>
</organism>
<feature type="transmembrane region" description="Helical" evidence="5">
    <location>
        <begin position="99"/>
        <end position="119"/>
    </location>
</feature>
<dbReference type="AlphaFoldDB" id="A0A7J5AXS3"/>
<feature type="transmembrane region" description="Helical" evidence="5">
    <location>
        <begin position="40"/>
        <end position="61"/>
    </location>
</feature>
<comment type="subcellular location">
    <subcellularLocation>
        <location evidence="1">Cell membrane</location>
        <topology evidence="1">Multi-pass membrane protein</topology>
    </subcellularLocation>
</comment>
<comment type="caution">
    <text evidence="7">The sequence shown here is derived from an EMBL/GenBank/DDBJ whole genome shotgun (WGS) entry which is preliminary data.</text>
</comment>
<dbReference type="PANTHER" id="PTHR23514">
    <property type="entry name" value="BYPASS OF STOP CODON PROTEIN 6"/>
    <property type="match status" value="1"/>
</dbReference>
<feature type="transmembrane region" description="Helical" evidence="5">
    <location>
        <begin position="303"/>
        <end position="326"/>
    </location>
</feature>
<dbReference type="GO" id="GO:0005886">
    <property type="term" value="C:plasma membrane"/>
    <property type="evidence" value="ECO:0007669"/>
    <property type="project" value="UniProtKB-SubCell"/>
</dbReference>
<feature type="transmembrane region" description="Helical" evidence="5">
    <location>
        <begin position="365"/>
        <end position="386"/>
    </location>
</feature>
<dbReference type="Gene3D" id="1.20.1250.20">
    <property type="entry name" value="MFS general substrate transporter like domains"/>
    <property type="match status" value="2"/>
</dbReference>
<protein>
    <submittedName>
        <fullName evidence="7">MFS transporter</fullName>
    </submittedName>
</protein>
<keyword evidence="8" id="KW-1185">Reference proteome</keyword>
<dbReference type="GO" id="GO:0022857">
    <property type="term" value="F:transmembrane transporter activity"/>
    <property type="evidence" value="ECO:0007669"/>
    <property type="project" value="InterPro"/>
</dbReference>
<evidence type="ECO:0000256" key="1">
    <source>
        <dbReference type="ARBA" id="ARBA00004651"/>
    </source>
</evidence>
<evidence type="ECO:0000256" key="5">
    <source>
        <dbReference type="SAM" id="Phobius"/>
    </source>
</evidence>
<evidence type="ECO:0000256" key="4">
    <source>
        <dbReference type="ARBA" id="ARBA00023136"/>
    </source>
</evidence>
<dbReference type="SUPFAM" id="SSF103473">
    <property type="entry name" value="MFS general substrate transporter"/>
    <property type="match status" value="1"/>
</dbReference>